<keyword evidence="3" id="KW-0646">Protease inhibitor</keyword>
<dbReference type="AlphaFoldDB" id="A0A0R1DYK9"/>
<dbReference type="InterPro" id="IPR002223">
    <property type="entry name" value="Kunitz_BPTI"/>
</dbReference>
<dbReference type="PROSITE" id="PS50279">
    <property type="entry name" value="BPTI_KUNITZ_2"/>
    <property type="match status" value="1"/>
</dbReference>
<name>A0A0R1DYK9_DROYA</name>
<dbReference type="Gene3D" id="4.10.410.10">
    <property type="entry name" value="Pancreatic trypsin inhibitor Kunitz domain"/>
    <property type="match status" value="1"/>
</dbReference>
<dbReference type="Pfam" id="PF00014">
    <property type="entry name" value="Kunitz_BPTI"/>
    <property type="match status" value="1"/>
</dbReference>
<evidence type="ECO:0000313" key="9">
    <source>
        <dbReference type="Proteomes" id="UP000002282"/>
    </source>
</evidence>
<dbReference type="PANTHER" id="PTHR10083:SF217">
    <property type="entry name" value="BOOPHILIN-H2"/>
    <property type="match status" value="1"/>
</dbReference>
<dbReference type="OrthoDB" id="4473401at2759"/>
<feature type="signal peptide" evidence="6">
    <location>
        <begin position="1"/>
        <end position="19"/>
    </location>
</feature>
<evidence type="ECO:0000313" key="8">
    <source>
        <dbReference type="EMBL" id="KRK02150.1"/>
    </source>
</evidence>
<organism evidence="8 9">
    <name type="scientific">Drosophila yakuba</name>
    <name type="common">Fruit fly</name>
    <dbReference type="NCBI Taxonomy" id="7245"/>
    <lineage>
        <taxon>Eukaryota</taxon>
        <taxon>Metazoa</taxon>
        <taxon>Ecdysozoa</taxon>
        <taxon>Arthropoda</taxon>
        <taxon>Hexapoda</taxon>
        <taxon>Insecta</taxon>
        <taxon>Pterygota</taxon>
        <taxon>Neoptera</taxon>
        <taxon>Endopterygota</taxon>
        <taxon>Diptera</taxon>
        <taxon>Brachycera</taxon>
        <taxon>Muscomorpha</taxon>
        <taxon>Ephydroidea</taxon>
        <taxon>Drosophilidae</taxon>
        <taxon>Drosophila</taxon>
        <taxon>Sophophora</taxon>
    </lineage>
</organism>
<dbReference type="InterPro" id="IPR036880">
    <property type="entry name" value="Kunitz_BPTI_sf"/>
</dbReference>
<dbReference type="Proteomes" id="UP000002282">
    <property type="component" value="Chromosome 3L"/>
</dbReference>
<dbReference type="CDD" id="cd00109">
    <property type="entry name" value="Kunitz-type"/>
    <property type="match status" value="1"/>
</dbReference>
<proteinExistence type="predicted"/>
<evidence type="ECO:0000256" key="3">
    <source>
        <dbReference type="ARBA" id="ARBA00022690"/>
    </source>
</evidence>
<keyword evidence="5" id="KW-1015">Disulfide bond</keyword>
<gene>
    <name evidence="8" type="primary">Dyak\GE28982</name>
    <name evidence="8" type="synonym">GE28982</name>
    <name evidence="8" type="ORF">Dyak_GE28982</name>
</gene>
<evidence type="ECO:0000256" key="4">
    <source>
        <dbReference type="ARBA" id="ARBA00022900"/>
    </source>
</evidence>
<feature type="chain" id="PRO_5006403019" description="BPTI/Kunitz inhibitor domain-containing protein" evidence="6">
    <location>
        <begin position="20"/>
        <end position="111"/>
    </location>
</feature>
<protein>
    <recommendedName>
        <fullName evidence="7">BPTI/Kunitz inhibitor domain-containing protein</fullName>
    </recommendedName>
</protein>
<dbReference type="KEGG" id="dya:Dyak_GE28982"/>
<dbReference type="PANTHER" id="PTHR10083">
    <property type="entry name" value="KUNITZ-TYPE PROTEASE INHIBITOR-RELATED"/>
    <property type="match status" value="1"/>
</dbReference>
<evidence type="ECO:0000256" key="6">
    <source>
        <dbReference type="SAM" id="SignalP"/>
    </source>
</evidence>
<feature type="domain" description="BPTI/Kunitz inhibitor" evidence="7">
    <location>
        <begin position="49"/>
        <end position="106"/>
    </location>
</feature>
<dbReference type="SUPFAM" id="SSF57362">
    <property type="entry name" value="BPTI-like"/>
    <property type="match status" value="1"/>
</dbReference>
<evidence type="ECO:0000256" key="1">
    <source>
        <dbReference type="ARBA" id="ARBA00004613"/>
    </source>
</evidence>
<keyword evidence="9" id="KW-1185">Reference proteome</keyword>
<dbReference type="GO" id="GO:0005615">
    <property type="term" value="C:extracellular space"/>
    <property type="evidence" value="ECO:0007669"/>
    <property type="project" value="TreeGrafter"/>
</dbReference>
<keyword evidence="2" id="KW-0964">Secreted</keyword>
<sequence length="111" mass="12465">MNFLLVFACLTLNVALANSQLLCRARISESNTFLVILRSGKPFSGNPTCFGPRNIGTPLGFACALRFMPLVWYFNGESRRCEPMPYLGCGGNNNRFCSLQDCRINCLQFKR</sequence>
<keyword evidence="6" id="KW-0732">Signal</keyword>
<keyword evidence="4" id="KW-0722">Serine protease inhibitor</keyword>
<reference evidence="8 9" key="2">
    <citation type="journal article" date="2007" name="PLoS Biol.">
        <title>Principles of genome evolution in the Drosophila melanogaster species group.</title>
        <authorList>
            <person name="Ranz J.M."/>
            <person name="Maurin D."/>
            <person name="Chan Y.S."/>
            <person name="von Grotthuss M."/>
            <person name="Hillier L.W."/>
            <person name="Roote J."/>
            <person name="Ashburner M."/>
            <person name="Bergman C.M."/>
        </authorList>
    </citation>
    <scope>NUCLEOTIDE SEQUENCE [LARGE SCALE GENOMIC DNA]</scope>
    <source>
        <strain evidence="9">Tai18E2 / Tucson 14021-0261.01</strain>
    </source>
</reference>
<reference evidence="8 9" key="1">
    <citation type="journal article" date="2007" name="Nature">
        <title>Evolution of genes and genomes on the Drosophila phylogeny.</title>
        <authorList>
            <consortium name="Drosophila 12 Genomes Consortium"/>
            <person name="Clark A.G."/>
            <person name="Eisen M.B."/>
            <person name="Smith D.R."/>
            <person name="Bergman C.M."/>
            <person name="Oliver B."/>
            <person name="Markow T.A."/>
            <person name="Kaufman T.C."/>
            <person name="Kellis M."/>
            <person name="Gelbart W."/>
            <person name="Iyer V.N."/>
            <person name="Pollard D.A."/>
            <person name="Sackton T.B."/>
            <person name="Larracuente A.M."/>
            <person name="Singh N.D."/>
            <person name="Abad J.P."/>
            <person name="Abt D.N."/>
            <person name="Adryan B."/>
            <person name="Aguade M."/>
            <person name="Akashi H."/>
            <person name="Anderson W.W."/>
            <person name="Aquadro C.F."/>
            <person name="Ardell D.H."/>
            <person name="Arguello R."/>
            <person name="Artieri C.G."/>
            <person name="Barbash D.A."/>
            <person name="Barker D."/>
            <person name="Barsanti P."/>
            <person name="Batterham P."/>
            <person name="Batzoglou S."/>
            <person name="Begun D."/>
            <person name="Bhutkar A."/>
            <person name="Blanco E."/>
            <person name="Bosak S.A."/>
            <person name="Bradley R.K."/>
            <person name="Brand A.D."/>
            <person name="Brent M.R."/>
            <person name="Brooks A.N."/>
            <person name="Brown R.H."/>
            <person name="Butlin R.K."/>
            <person name="Caggese C."/>
            <person name="Calvi B.R."/>
            <person name="Bernardo de Carvalho A."/>
            <person name="Caspi A."/>
            <person name="Castrezana S."/>
            <person name="Celniker S.E."/>
            <person name="Chang J.L."/>
            <person name="Chapple C."/>
            <person name="Chatterji S."/>
            <person name="Chinwalla A."/>
            <person name="Civetta A."/>
            <person name="Clifton S.W."/>
            <person name="Comeron J.M."/>
            <person name="Costello J.C."/>
            <person name="Coyne J.A."/>
            <person name="Daub J."/>
            <person name="David R.G."/>
            <person name="Delcher A.L."/>
            <person name="Delehaunty K."/>
            <person name="Do C.B."/>
            <person name="Ebling H."/>
            <person name="Edwards K."/>
            <person name="Eickbush T."/>
            <person name="Evans J.D."/>
            <person name="Filipski A."/>
            <person name="Findeiss S."/>
            <person name="Freyhult E."/>
            <person name="Fulton L."/>
            <person name="Fulton R."/>
            <person name="Garcia A.C."/>
            <person name="Gardiner A."/>
            <person name="Garfield D.A."/>
            <person name="Garvin B.E."/>
            <person name="Gibson G."/>
            <person name="Gilbert D."/>
            <person name="Gnerre S."/>
            <person name="Godfrey J."/>
            <person name="Good R."/>
            <person name="Gotea V."/>
            <person name="Gravely B."/>
            <person name="Greenberg A.J."/>
            <person name="Griffiths-Jones S."/>
            <person name="Gross S."/>
            <person name="Guigo R."/>
            <person name="Gustafson E.A."/>
            <person name="Haerty W."/>
            <person name="Hahn M.W."/>
            <person name="Halligan D.L."/>
            <person name="Halpern A.L."/>
            <person name="Halter G.M."/>
            <person name="Han M.V."/>
            <person name="Heger A."/>
            <person name="Hillier L."/>
            <person name="Hinrichs A.S."/>
            <person name="Holmes I."/>
            <person name="Hoskins R.A."/>
            <person name="Hubisz M.J."/>
            <person name="Hultmark D."/>
            <person name="Huntley M.A."/>
            <person name="Jaffe D.B."/>
            <person name="Jagadeeshan S."/>
            <person name="Jeck W.R."/>
            <person name="Johnson J."/>
            <person name="Jones C.D."/>
            <person name="Jordan W.C."/>
            <person name="Karpen G.H."/>
            <person name="Kataoka E."/>
            <person name="Keightley P.D."/>
            <person name="Kheradpour P."/>
            <person name="Kirkness E.F."/>
            <person name="Koerich L.B."/>
            <person name="Kristiansen K."/>
            <person name="Kudrna D."/>
            <person name="Kulathinal R.J."/>
            <person name="Kumar S."/>
            <person name="Kwok R."/>
            <person name="Lander E."/>
            <person name="Langley C.H."/>
            <person name="Lapoint R."/>
            <person name="Lazzaro B.P."/>
            <person name="Lee S.J."/>
            <person name="Levesque L."/>
            <person name="Li R."/>
            <person name="Lin C.F."/>
            <person name="Lin M.F."/>
            <person name="Lindblad-Toh K."/>
            <person name="Llopart A."/>
            <person name="Long M."/>
            <person name="Low L."/>
            <person name="Lozovsky E."/>
            <person name="Lu J."/>
            <person name="Luo M."/>
            <person name="Machado C.A."/>
            <person name="Makalowski W."/>
            <person name="Marzo M."/>
            <person name="Matsuda M."/>
            <person name="Matzkin L."/>
            <person name="McAllister B."/>
            <person name="McBride C.S."/>
            <person name="McKernan B."/>
            <person name="McKernan K."/>
            <person name="Mendez-Lago M."/>
            <person name="Minx P."/>
            <person name="Mollenhauer M.U."/>
            <person name="Montooth K."/>
            <person name="Mount S.M."/>
            <person name="Mu X."/>
            <person name="Myers E."/>
            <person name="Negre B."/>
            <person name="Newfeld S."/>
            <person name="Nielsen R."/>
            <person name="Noor M.A."/>
            <person name="O'Grady P."/>
            <person name="Pachter L."/>
            <person name="Papaceit M."/>
            <person name="Parisi M.J."/>
            <person name="Parisi M."/>
            <person name="Parts L."/>
            <person name="Pedersen J.S."/>
            <person name="Pesole G."/>
            <person name="Phillippy A.M."/>
            <person name="Ponting C.P."/>
            <person name="Pop M."/>
            <person name="Porcelli D."/>
            <person name="Powell J.R."/>
            <person name="Prohaska S."/>
            <person name="Pruitt K."/>
            <person name="Puig M."/>
            <person name="Quesneville H."/>
            <person name="Ram K.R."/>
            <person name="Rand D."/>
            <person name="Rasmussen M.D."/>
            <person name="Reed L.K."/>
            <person name="Reenan R."/>
            <person name="Reily A."/>
            <person name="Remington K.A."/>
            <person name="Rieger T.T."/>
            <person name="Ritchie M.G."/>
            <person name="Robin C."/>
            <person name="Rogers Y.H."/>
            <person name="Rohde C."/>
            <person name="Rozas J."/>
            <person name="Rubenfield M.J."/>
            <person name="Ruiz A."/>
            <person name="Russo S."/>
            <person name="Salzberg S.L."/>
            <person name="Sanchez-Gracia A."/>
            <person name="Saranga D.J."/>
            <person name="Sato H."/>
            <person name="Schaeffer S.W."/>
            <person name="Schatz M.C."/>
            <person name="Schlenke T."/>
            <person name="Schwartz R."/>
            <person name="Segarra C."/>
            <person name="Singh R.S."/>
            <person name="Sirot L."/>
            <person name="Sirota M."/>
            <person name="Sisneros N.B."/>
            <person name="Smith C.D."/>
            <person name="Smith T.F."/>
            <person name="Spieth J."/>
            <person name="Stage D.E."/>
            <person name="Stark A."/>
            <person name="Stephan W."/>
            <person name="Strausberg R.L."/>
            <person name="Strempel S."/>
            <person name="Sturgill D."/>
            <person name="Sutton G."/>
            <person name="Sutton G.G."/>
            <person name="Tao W."/>
            <person name="Teichmann S."/>
            <person name="Tobari Y.N."/>
            <person name="Tomimura Y."/>
            <person name="Tsolas J.M."/>
            <person name="Valente V.L."/>
            <person name="Venter E."/>
            <person name="Venter J.C."/>
            <person name="Vicario S."/>
            <person name="Vieira F.G."/>
            <person name="Vilella A.J."/>
            <person name="Villasante A."/>
            <person name="Walenz B."/>
            <person name="Wang J."/>
            <person name="Wasserman M."/>
            <person name="Watts T."/>
            <person name="Wilson D."/>
            <person name="Wilson R.K."/>
            <person name="Wing R.A."/>
            <person name="Wolfner M.F."/>
            <person name="Wong A."/>
            <person name="Wong G.K."/>
            <person name="Wu C.I."/>
            <person name="Wu G."/>
            <person name="Yamamoto D."/>
            <person name="Yang H.P."/>
            <person name="Yang S.P."/>
            <person name="Yorke J.A."/>
            <person name="Yoshida K."/>
            <person name="Zdobnov E."/>
            <person name="Zhang P."/>
            <person name="Zhang Y."/>
            <person name="Zimin A.V."/>
            <person name="Baldwin J."/>
            <person name="Abdouelleil A."/>
            <person name="Abdulkadir J."/>
            <person name="Abebe A."/>
            <person name="Abera B."/>
            <person name="Abreu J."/>
            <person name="Acer S.C."/>
            <person name="Aftuck L."/>
            <person name="Alexander A."/>
            <person name="An P."/>
            <person name="Anderson E."/>
            <person name="Anderson S."/>
            <person name="Arachi H."/>
            <person name="Azer M."/>
            <person name="Bachantsang P."/>
            <person name="Barry A."/>
            <person name="Bayul T."/>
            <person name="Berlin A."/>
            <person name="Bessette D."/>
            <person name="Bloom T."/>
            <person name="Blye J."/>
            <person name="Boguslavskiy L."/>
            <person name="Bonnet C."/>
            <person name="Boukhgalter B."/>
            <person name="Bourzgui I."/>
            <person name="Brown A."/>
            <person name="Cahill P."/>
            <person name="Channer S."/>
            <person name="Cheshatsang Y."/>
            <person name="Chuda L."/>
            <person name="Citroen M."/>
            <person name="Collymore A."/>
            <person name="Cooke P."/>
            <person name="Costello M."/>
            <person name="D'Aco K."/>
            <person name="Daza R."/>
            <person name="De Haan G."/>
            <person name="DeGray S."/>
            <person name="DeMaso C."/>
            <person name="Dhargay N."/>
            <person name="Dooley K."/>
            <person name="Dooley E."/>
            <person name="Doricent M."/>
            <person name="Dorje P."/>
            <person name="Dorjee K."/>
            <person name="Dupes A."/>
            <person name="Elong R."/>
            <person name="Falk J."/>
            <person name="Farina A."/>
            <person name="Faro S."/>
            <person name="Ferguson D."/>
            <person name="Fisher S."/>
            <person name="Foley C.D."/>
            <person name="Franke A."/>
            <person name="Friedrich D."/>
            <person name="Gadbois L."/>
            <person name="Gearin G."/>
            <person name="Gearin C.R."/>
            <person name="Giannoukos G."/>
            <person name="Goode T."/>
            <person name="Graham J."/>
            <person name="Grandbois E."/>
            <person name="Grewal S."/>
            <person name="Gyaltsen K."/>
            <person name="Hafez N."/>
            <person name="Hagos B."/>
            <person name="Hall J."/>
            <person name="Henson C."/>
            <person name="Hollinger A."/>
            <person name="Honan T."/>
            <person name="Huard M.D."/>
            <person name="Hughes L."/>
            <person name="Hurhula B."/>
            <person name="Husby M.E."/>
            <person name="Kamat A."/>
            <person name="Kanga B."/>
            <person name="Kashin S."/>
            <person name="Khazanovich D."/>
            <person name="Kisner P."/>
            <person name="Lance K."/>
            <person name="Lara M."/>
            <person name="Lee W."/>
            <person name="Lennon N."/>
            <person name="Letendre F."/>
            <person name="LeVine R."/>
            <person name="Lipovsky A."/>
            <person name="Liu X."/>
            <person name="Liu J."/>
            <person name="Liu S."/>
            <person name="Lokyitsang T."/>
            <person name="Lokyitsang Y."/>
            <person name="Lubonja R."/>
            <person name="Lui A."/>
            <person name="MacDonald P."/>
            <person name="Magnisalis V."/>
            <person name="Maru K."/>
            <person name="Matthews C."/>
            <person name="McCusker W."/>
            <person name="McDonough S."/>
            <person name="Mehta T."/>
            <person name="Meldrim J."/>
            <person name="Meneus L."/>
            <person name="Mihai O."/>
            <person name="Mihalev A."/>
            <person name="Mihova T."/>
            <person name="Mittelman R."/>
            <person name="Mlenga V."/>
            <person name="Montmayeur A."/>
            <person name="Mulrain L."/>
            <person name="Navidi A."/>
            <person name="Naylor J."/>
            <person name="Negash T."/>
            <person name="Nguyen T."/>
            <person name="Nguyen N."/>
            <person name="Nicol R."/>
            <person name="Norbu C."/>
            <person name="Norbu N."/>
            <person name="Novod N."/>
            <person name="O'Neill B."/>
            <person name="Osman S."/>
            <person name="Markiewicz E."/>
            <person name="Oyono O.L."/>
            <person name="Patti C."/>
            <person name="Phunkhang P."/>
            <person name="Pierre F."/>
            <person name="Priest M."/>
            <person name="Raghuraman S."/>
            <person name="Rege F."/>
            <person name="Reyes R."/>
            <person name="Rise C."/>
            <person name="Rogov P."/>
            <person name="Ross K."/>
            <person name="Ryan E."/>
            <person name="Settipalli S."/>
            <person name="Shea T."/>
            <person name="Sherpa N."/>
            <person name="Shi L."/>
            <person name="Shih D."/>
            <person name="Sparrow T."/>
            <person name="Spaulding J."/>
            <person name="Stalker J."/>
            <person name="Stange-Thomann N."/>
            <person name="Stavropoulos S."/>
            <person name="Stone C."/>
            <person name="Strader C."/>
            <person name="Tesfaye S."/>
            <person name="Thomson T."/>
            <person name="Thoulutsang Y."/>
            <person name="Thoulutsang D."/>
            <person name="Topham K."/>
            <person name="Topping I."/>
            <person name="Tsamla T."/>
            <person name="Vassiliev H."/>
            <person name="Vo A."/>
            <person name="Wangchuk T."/>
            <person name="Wangdi T."/>
            <person name="Weiand M."/>
            <person name="Wilkinson J."/>
            <person name="Wilson A."/>
            <person name="Yadav S."/>
            <person name="Young G."/>
            <person name="Yu Q."/>
            <person name="Zembek L."/>
            <person name="Zhong D."/>
            <person name="Zimmer A."/>
            <person name="Zwirko Z."/>
            <person name="Jaffe D.B."/>
            <person name="Alvarez P."/>
            <person name="Brockman W."/>
            <person name="Butler J."/>
            <person name="Chin C."/>
            <person name="Gnerre S."/>
            <person name="Grabherr M."/>
            <person name="Kleber M."/>
            <person name="Mauceli E."/>
            <person name="MacCallum I."/>
        </authorList>
    </citation>
    <scope>NUCLEOTIDE SEQUENCE [LARGE SCALE GENOMIC DNA]</scope>
    <source>
        <strain evidence="9">Tai18E2 / Tucson 14021-0261.01</strain>
    </source>
</reference>
<evidence type="ECO:0000259" key="7">
    <source>
        <dbReference type="PROSITE" id="PS50279"/>
    </source>
</evidence>
<evidence type="ECO:0000256" key="5">
    <source>
        <dbReference type="ARBA" id="ARBA00023157"/>
    </source>
</evidence>
<comment type="subcellular location">
    <subcellularLocation>
        <location evidence="1">Secreted</location>
    </subcellularLocation>
</comment>
<dbReference type="EMBL" id="CM000159">
    <property type="protein sequence ID" value="KRK02150.1"/>
    <property type="molecule type" value="Genomic_DNA"/>
</dbReference>
<accession>A0A0R1DYK9</accession>
<evidence type="ECO:0000256" key="2">
    <source>
        <dbReference type="ARBA" id="ARBA00022525"/>
    </source>
</evidence>
<dbReference type="InterPro" id="IPR050098">
    <property type="entry name" value="TFPI/VKTCI-like"/>
</dbReference>
<dbReference type="GO" id="GO:0004867">
    <property type="term" value="F:serine-type endopeptidase inhibitor activity"/>
    <property type="evidence" value="ECO:0007669"/>
    <property type="project" value="UniProtKB-KW"/>
</dbReference>
<dbReference type="SMART" id="SM00131">
    <property type="entry name" value="KU"/>
    <property type="match status" value="1"/>
</dbReference>